<feature type="region of interest" description="Disordered" evidence="2">
    <location>
        <begin position="538"/>
        <end position="569"/>
    </location>
</feature>
<feature type="compositionally biased region" description="Polar residues" evidence="2">
    <location>
        <begin position="550"/>
        <end position="565"/>
    </location>
</feature>
<feature type="coiled-coil region" evidence="1">
    <location>
        <begin position="585"/>
        <end position="619"/>
    </location>
</feature>
<accession>I7LWY9</accession>
<reference evidence="4" key="1">
    <citation type="journal article" date="2006" name="PLoS Biol.">
        <title>Macronuclear genome sequence of the ciliate Tetrahymena thermophila, a model eukaryote.</title>
        <authorList>
            <person name="Eisen J.A."/>
            <person name="Coyne R.S."/>
            <person name="Wu M."/>
            <person name="Wu D."/>
            <person name="Thiagarajan M."/>
            <person name="Wortman J.R."/>
            <person name="Badger J.H."/>
            <person name="Ren Q."/>
            <person name="Amedeo P."/>
            <person name="Jones K.M."/>
            <person name="Tallon L.J."/>
            <person name="Delcher A.L."/>
            <person name="Salzberg S.L."/>
            <person name="Silva J.C."/>
            <person name="Haas B.J."/>
            <person name="Majoros W.H."/>
            <person name="Farzad M."/>
            <person name="Carlton J.M."/>
            <person name="Smith R.K. Jr."/>
            <person name="Garg J."/>
            <person name="Pearlman R.E."/>
            <person name="Karrer K.M."/>
            <person name="Sun L."/>
            <person name="Manning G."/>
            <person name="Elde N.C."/>
            <person name="Turkewitz A.P."/>
            <person name="Asai D.J."/>
            <person name="Wilkes D.E."/>
            <person name="Wang Y."/>
            <person name="Cai H."/>
            <person name="Collins K."/>
            <person name="Stewart B.A."/>
            <person name="Lee S.R."/>
            <person name="Wilamowska K."/>
            <person name="Weinberg Z."/>
            <person name="Ruzzo W.L."/>
            <person name="Wloga D."/>
            <person name="Gaertig J."/>
            <person name="Frankel J."/>
            <person name="Tsao C.-C."/>
            <person name="Gorovsky M.A."/>
            <person name="Keeling P.J."/>
            <person name="Waller R.F."/>
            <person name="Patron N.J."/>
            <person name="Cherry J.M."/>
            <person name="Stover N.A."/>
            <person name="Krieger C.J."/>
            <person name="del Toro C."/>
            <person name="Ryder H.F."/>
            <person name="Williamson S.C."/>
            <person name="Barbeau R.A."/>
            <person name="Hamilton E.P."/>
            <person name="Orias E."/>
        </authorList>
    </citation>
    <scope>NUCLEOTIDE SEQUENCE [LARGE SCALE GENOMIC DNA]</scope>
    <source>
        <strain evidence="4">SB210</strain>
    </source>
</reference>
<evidence type="ECO:0000256" key="2">
    <source>
        <dbReference type="SAM" id="MobiDB-lite"/>
    </source>
</evidence>
<proteinExistence type="predicted"/>
<dbReference type="KEGG" id="tet:TTHERM_00445950"/>
<keyword evidence="4" id="KW-1185">Reference proteome</keyword>
<feature type="coiled-coil region" evidence="1">
    <location>
        <begin position="1493"/>
        <end position="1680"/>
    </location>
</feature>
<organism evidence="3 4">
    <name type="scientific">Tetrahymena thermophila (strain SB210)</name>
    <dbReference type="NCBI Taxonomy" id="312017"/>
    <lineage>
        <taxon>Eukaryota</taxon>
        <taxon>Sar</taxon>
        <taxon>Alveolata</taxon>
        <taxon>Ciliophora</taxon>
        <taxon>Intramacronucleata</taxon>
        <taxon>Oligohymenophorea</taxon>
        <taxon>Hymenostomatida</taxon>
        <taxon>Tetrahymenina</taxon>
        <taxon>Tetrahymenidae</taxon>
        <taxon>Tetrahymena</taxon>
    </lineage>
</organism>
<keyword evidence="1" id="KW-0175">Coiled coil</keyword>
<feature type="coiled-coil region" evidence="1">
    <location>
        <begin position="1369"/>
        <end position="1413"/>
    </location>
</feature>
<evidence type="ECO:0000313" key="4">
    <source>
        <dbReference type="Proteomes" id="UP000009168"/>
    </source>
</evidence>
<dbReference type="RefSeq" id="XP_001023359.2">
    <property type="nucleotide sequence ID" value="XM_001023359.2"/>
</dbReference>
<protein>
    <submittedName>
        <fullName evidence="3">Uncharacterized protein</fullName>
    </submittedName>
</protein>
<gene>
    <name evidence="3" type="ORF">TTHERM_00445950</name>
</gene>
<feature type="coiled-coil region" evidence="1">
    <location>
        <begin position="951"/>
        <end position="1013"/>
    </location>
</feature>
<feature type="coiled-coil region" evidence="1">
    <location>
        <begin position="841"/>
        <end position="910"/>
    </location>
</feature>
<name>I7LWY9_TETTS</name>
<dbReference type="Proteomes" id="UP000009168">
    <property type="component" value="Unassembled WGS sequence"/>
</dbReference>
<dbReference type="EMBL" id="GG662504">
    <property type="protein sequence ID" value="EAS03114.2"/>
    <property type="molecule type" value="Genomic_DNA"/>
</dbReference>
<dbReference type="InParanoid" id="I7LWY9"/>
<feature type="coiled-coil region" evidence="1">
    <location>
        <begin position="503"/>
        <end position="537"/>
    </location>
</feature>
<dbReference type="GeneID" id="7823386"/>
<evidence type="ECO:0000313" key="3">
    <source>
        <dbReference type="EMBL" id="EAS03114.2"/>
    </source>
</evidence>
<feature type="coiled-coil region" evidence="1">
    <location>
        <begin position="156"/>
        <end position="449"/>
    </location>
</feature>
<feature type="coiled-coil region" evidence="1">
    <location>
        <begin position="1066"/>
        <end position="1340"/>
    </location>
</feature>
<sequence>MASKRDLNYFEKKGLILSPPLLLTNQILPPEISQPQQHPFIKDLPKPRQQDGLIANNFNSRIDSQQQQQQQGREGIESTQILIQKALAYEKELEQRQLQILKLTSDYEKQRMQAFELEQKLVLLNEENLKFRESINQSKKLAEKSLEQEIIFKQKQNQFQSEKESMEKLLSSKQENAMLQEKLLETEQRVLLYQQEIDDLKNQLNEYDTTQTCLFEEKCQQVQNNFEREKKILKDEIEKINFEKKEMFQEFQNKLRNLEIENASLRENASQAQSVQGNLVLQLKNQIASLLEQQQLLEQQNNSVEQQLIQAQRNLIETQSQMQHENERLINEKGQLSDQVQSLNSMIRKIQQQVEDLQCERLSFQNERESLTMNLKQKTFDLENLNKIYNESQKRNEQKLETILIQHQSEIQQLIENHKIEIVLMEQKIDSSEQQKNIILEKIDNLQETLISSNKQVITEDFQENLIKTYQSLVNLISPRKDSVIIEQNSEKDEINFNIIQENNKLHQIIEEKSQEYTKLQNQYEILQEELLQLKQQTSAEDTVKRNKKLSQSDNDTTQDINISPSPLRPQAFEQDQHIRNSQDINNMSQLINDMKKQISDLEEKLNKELEDKTAMENENSKLRLSIQRYEMLGGIQSFEFHSAQNHNQIKKDENSINHNEDISENFEVSRYLQEEVSRLKGLLDGQKQEYEQQISVLKEQIVMTESFSISNISLISPHLKYQKPPHCNDILNDCIYEELNEQSQSDSNQNAANVQDSIMQNEINKTIQSRCKTLDDIQRSSEAESSDNRMYFSFQDQIMYLNGQVRKAEENLSECYDKIKYQEKLIQEQNSIIEKNCMIIQQFQDNLKESRNEFEHSESKNKLLETSVVSYQTQLQQYVEQMHKNIEQLNQYEQIIKALEQEVQTKELLLNDAHTIIGNLNQKIDNIQQLQPQQQIIIQSQSDESEKIKRARKNNDLENEENHISDLKNKIDNLNLLIEQANQDQCILKSENQILIDQNNAYLNKIVNLQENQKELVINILNSKNAEINIQCISNNDLTKELLGEDILNELIQFIEEISVQKKDVQLIIEKNNQLEKANKILKQQYEDIFKQNNSTDEQKDLIIQNLQEECSQLKSQNEEYVQEIQKLTEFVEQFEQKFNEDREQISELEKKATNLINLEKVQSDIIDQQQKRDKQLQEQCEEQLKIIADLKQKLQQNQNEKIIELTNKLADFELKLQQSEQNRIQGENLMSETSNLIDSLNNQINNYKSQIEQQQEIIMHEAQKLEDLQKEYSQLQISQKQQIESQTKIIQNLQSQIQSKEYQISPLQVAMDQIQQILQCKTKELEKCQSLISDLQNQEKQSYEIIKQQEVFLLEFQKIKKQNQLEKEQHQKLIHSLQHSLDRSQKEFSFVEQSNRSMQNKLQEVQQAYENQIMVNSQLQNSLNQVKSRQNSSNQIQDTQISENIQSSIKLNQQNELKEDFLKQDEQDIDYKKQYEELKQILEDQNYLDTLNKYAKQEIVLTRELEEAKNQKNQFQQLYEEASNQIISLNQKLNDTKLEFSIQNQKLQQIYELKCKEKSNQEEQNQSLRKLAEELQNIVNNQEKNNLFIVTENEKLNLIIQELNMKIENLEVVNQKQVADKTIQESQKIRNEQSEQTNSLRNQVKQLQSEINSIQQEKQQLNQQLERLQYQLNISSTNLNQKQSYIVTLENQIAQFNNSSKILYNSSERNEIGTQSSNLQQTSNRLQVSVVEGEMKISDLKDYFGQINQQNNQNVAFQPSCVNPKIYNLKINQCTQSLENSPNSNSQKDFCQDQFVQNENIYLSDQRKLEDIQNISSSVNSEKKKASSLMNPKDIRKSITESGMKQYKMGEGVEQKLELNNLENQF</sequence>
<evidence type="ECO:0000256" key="1">
    <source>
        <dbReference type="SAM" id="Coils"/>
    </source>
</evidence>